<gene>
    <name evidence="4" type="ORF">LIPSTDRAFT_47563</name>
</gene>
<evidence type="ECO:0000313" key="5">
    <source>
        <dbReference type="Proteomes" id="UP000094385"/>
    </source>
</evidence>
<dbReference type="GO" id="GO:1990316">
    <property type="term" value="C:Atg1/ULK1 kinase complex"/>
    <property type="evidence" value="ECO:0007669"/>
    <property type="project" value="TreeGrafter"/>
</dbReference>
<dbReference type="Pfam" id="PF07855">
    <property type="entry name" value="ATG101"/>
    <property type="match status" value="1"/>
</dbReference>
<evidence type="ECO:0000313" key="4">
    <source>
        <dbReference type="EMBL" id="ODQ76551.1"/>
    </source>
</evidence>
<dbReference type="GO" id="GO:0000045">
    <property type="term" value="P:autophagosome assembly"/>
    <property type="evidence" value="ECO:0007669"/>
    <property type="project" value="TreeGrafter"/>
</dbReference>
<accession>A0A1E3QFS8</accession>
<reference evidence="4 5" key="1">
    <citation type="journal article" date="2016" name="Proc. Natl. Acad. Sci. U.S.A.">
        <title>Comparative genomics of biotechnologically important yeasts.</title>
        <authorList>
            <person name="Riley R."/>
            <person name="Haridas S."/>
            <person name="Wolfe K.H."/>
            <person name="Lopes M.R."/>
            <person name="Hittinger C.T."/>
            <person name="Goeker M."/>
            <person name="Salamov A.A."/>
            <person name="Wisecaver J.H."/>
            <person name="Long T.M."/>
            <person name="Calvey C.H."/>
            <person name="Aerts A.L."/>
            <person name="Barry K.W."/>
            <person name="Choi C."/>
            <person name="Clum A."/>
            <person name="Coughlan A.Y."/>
            <person name="Deshpande S."/>
            <person name="Douglass A.P."/>
            <person name="Hanson S.J."/>
            <person name="Klenk H.-P."/>
            <person name="LaButti K.M."/>
            <person name="Lapidus A."/>
            <person name="Lindquist E.A."/>
            <person name="Lipzen A.M."/>
            <person name="Meier-Kolthoff J.P."/>
            <person name="Ohm R.A."/>
            <person name="Otillar R.P."/>
            <person name="Pangilinan J.L."/>
            <person name="Peng Y."/>
            <person name="Rokas A."/>
            <person name="Rosa C.A."/>
            <person name="Scheuner C."/>
            <person name="Sibirny A.A."/>
            <person name="Slot J.C."/>
            <person name="Stielow J.B."/>
            <person name="Sun H."/>
            <person name="Kurtzman C.P."/>
            <person name="Blackwell M."/>
            <person name="Grigoriev I.V."/>
            <person name="Jeffries T.W."/>
        </authorList>
    </citation>
    <scope>NUCLEOTIDE SEQUENCE [LARGE SCALE GENOMIC DNA]</scope>
    <source>
        <strain evidence="4 5">NRRL Y-11557</strain>
    </source>
</reference>
<proteinExistence type="inferred from homology"/>
<dbReference type="InterPro" id="IPR012445">
    <property type="entry name" value="ATG101"/>
</dbReference>
<dbReference type="AlphaFoldDB" id="A0A1E3QFS8"/>
<evidence type="ECO:0000256" key="2">
    <source>
        <dbReference type="ARBA" id="ARBA00018874"/>
    </source>
</evidence>
<evidence type="ECO:0000256" key="1">
    <source>
        <dbReference type="ARBA" id="ARBA00007130"/>
    </source>
</evidence>
<dbReference type="PANTHER" id="PTHR13292">
    <property type="entry name" value="AUTOPHAGY-RELATED PROTEIN 101"/>
    <property type="match status" value="1"/>
</dbReference>
<dbReference type="EMBL" id="KV454289">
    <property type="protein sequence ID" value="ODQ76551.1"/>
    <property type="molecule type" value="Genomic_DNA"/>
</dbReference>
<evidence type="ECO:0000256" key="3">
    <source>
        <dbReference type="ARBA" id="ARBA00023006"/>
    </source>
</evidence>
<keyword evidence="3" id="KW-0072">Autophagy</keyword>
<sequence>MLLITIDIVLDRLLIRDVIKAILSSIFFHRLFGSIRPLSPPREVLEITYPSVDDPALDALLDEKLTRLTAALDTSSQYIANQPYAGSTQHQRKAQIVVNFFEKKTRKAWFSKSEEEVCWEEWIINISSITPRNESEKIRVAKSAENQLQMIIMKIIDIVNDNKDHIPPIATTEANPFPYQISIPSETEDTWGSVFKKILVE</sequence>
<dbReference type="GO" id="GO:0000407">
    <property type="term" value="C:phagophore assembly site"/>
    <property type="evidence" value="ECO:0007669"/>
    <property type="project" value="TreeGrafter"/>
</dbReference>
<dbReference type="Proteomes" id="UP000094385">
    <property type="component" value="Unassembled WGS sequence"/>
</dbReference>
<dbReference type="GO" id="GO:0019901">
    <property type="term" value="F:protein kinase binding"/>
    <property type="evidence" value="ECO:0007669"/>
    <property type="project" value="TreeGrafter"/>
</dbReference>
<name>A0A1E3QFS8_LIPST</name>
<protein>
    <recommendedName>
        <fullName evidence="2">Autophagy-related protein 101</fullName>
    </recommendedName>
</protein>
<comment type="similarity">
    <text evidence="1">Belongs to the ATG101 family.</text>
</comment>
<organism evidence="4 5">
    <name type="scientific">Lipomyces starkeyi NRRL Y-11557</name>
    <dbReference type="NCBI Taxonomy" id="675824"/>
    <lineage>
        <taxon>Eukaryota</taxon>
        <taxon>Fungi</taxon>
        <taxon>Dikarya</taxon>
        <taxon>Ascomycota</taxon>
        <taxon>Saccharomycotina</taxon>
        <taxon>Lipomycetes</taxon>
        <taxon>Lipomycetales</taxon>
        <taxon>Lipomycetaceae</taxon>
        <taxon>Lipomyces</taxon>
    </lineage>
</organism>
<dbReference type="PANTHER" id="PTHR13292:SF0">
    <property type="entry name" value="AUTOPHAGY-RELATED PROTEIN 101"/>
    <property type="match status" value="1"/>
</dbReference>
<keyword evidence="5" id="KW-1185">Reference proteome</keyword>
<dbReference type="STRING" id="675824.A0A1E3QFS8"/>
<dbReference type="OrthoDB" id="10259639at2759"/>